<dbReference type="Pfam" id="PF12850">
    <property type="entry name" value="Metallophos_2"/>
    <property type="match status" value="1"/>
</dbReference>
<dbReference type="GO" id="GO:0016787">
    <property type="term" value="F:hydrolase activity"/>
    <property type="evidence" value="ECO:0007669"/>
    <property type="project" value="UniProtKB-UniRule"/>
</dbReference>
<evidence type="ECO:0000313" key="7">
    <source>
        <dbReference type="EMBL" id="SHK36028.1"/>
    </source>
</evidence>
<dbReference type="NCBIfam" id="TIGR00040">
    <property type="entry name" value="yfcE"/>
    <property type="match status" value="1"/>
</dbReference>
<feature type="domain" description="Calcineurin-like phosphoesterase" evidence="5">
    <location>
        <begin position="1"/>
        <end position="145"/>
    </location>
</feature>
<evidence type="ECO:0000256" key="3">
    <source>
        <dbReference type="ARBA" id="ARBA00022801"/>
    </source>
</evidence>
<evidence type="ECO:0000259" key="5">
    <source>
        <dbReference type="Pfam" id="PF12850"/>
    </source>
</evidence>
<dbReference type="InterPro" id="IPR000979">
    <property type="entry name" value="Phosphodiesterase_MJ0936/Vps29"/>
</dbReference>
<accession>A0A150FRZ5</accession>
<evidence type="ECO:0000313" key="8">
    <source>
        <dbReference type="Proteomes" id="UP000092605"/>
    </source>
</evidence>
<dbReference type="STRING" id="1121328.JWYL7_1441"/>
<dbReference type="InterPro" id="IPR029052">
    <property type="entry name" value="Metallo-depent_PP-like"/>
</dbReference>
<gene>
    <name evidence="6" type="ORF">JWYL7_1441</name>
    <name evidence="7" type="ORF">SAMN05661008_00080</name>
</gene>
<dbReference type="OrthoDB" id="9800565at2"/>
<evidence type="ECO:0000313" key="6">
    <source>
        <dbReference type="EMBL" id="KXZ40366.1"/>
    </source>
</evidence>
<keyword evidence="2 4" id="KW-0479">Metal-binding</keyword>
<dbReference type="PROSITE" id="PS01269">
    <property type="entry name" value="UPF0025"/>
    <property type="match status" value="1"/>
</dbReference>
<comment type="similarity">
    <text evidence="1 4">Belongs to the metallophosphoesterase superfamily. YfcE family.</text>
</comment>
<name>A0A150FRZ5_CLOPD</name>
<dbReference type="Proteomes" id="UP000323392">
    <property type="component" value="Unassembled WGS sequence"/>
</dbReference>
<protein>
    <recommendedName>
        <fullName evidence="4">Phosphoesterase</fullName>
        <ecNumber evidence="4">3.1.4.-</ecNumber>
    </recommendedName>
</protein>
<evidence type="ECO:0000256" key="4">
    <source>
        <dbReference type="RuleBase" id="RU362039"/>
    </source>
</evidence>
<comment type="caution">
    <text evidence="6">The sequence shown here is derived from an EMBL/GenBank/DDBJ whole genome shotgun (WGS) entry which is preliminary data.</text>
</comment>
<dbReference type="AlphaFoldDB" id="A0A150FRZ5"/>
<organism evidence="6 8">
    <name type="scientific">Alkalithermobacter thermoalcaliphilus JW-YL-7 = DSM 7308</name>
    <dbReference type="NCBI Taxonomy" id="1121328"/>
    <lineage>
        <taxon>Bacteria</taxon>
        <taxon>Bacillati</taxon>
        <taxon>Bacillota</taxon>
        <taxon>Clostridia</taxon>
        <taxon>Peptostreptococcales</taxon>
        <taxon>Tepidibacteraceae</taxon>
        <taxon>Alkalithermobacter</taxon>
    </lineage>
</organism>
<dbReference type="EC" id="3.1.4.-" evidence="4"/>
<sequence length="156" mass="17852">MKIGILGDTHRNKNYIDKAIKHMNDCDLILHTGDNFQDSIYIHKTTNITTLGVVGNCDFEEAEDEILFETKGYNIFICHGHKYGVKYGIEKLKDKAKKLNADVVVFGHSHEYLHEFHDGILFLNPGSISLPRGSIDRSFIIMELDYENININKIIL</sequence>
<keyword evidence="3" id="KW-0378">Hydrolase</keyword>
<dbReference type="GO" id="GO:0046872">
    <property type="term" value="F:metal ion binding"/>
    <property type="evidence" value="ECO:0007669"/>
    <property type="project" value="UniProtKB-KW"/>
</dbReference>
<evidence type="ECO:0000256" key="1">
    <source>
        <dbReference type="ARBA" id="ARBA00008950"/>
    </source>
</evidence>
<comment type="cofactor">
    <cofactor evidence="4">
        <name>a divalent metal cation</name>
        <dbReference type="ChEBI" id="CHEBI:60240"/>
    </cofactor>
</comment>
<dbReference type="Proteomes" id="UP000092605">
    <property type="component" value="Unassembled WGS sequence"/>
</dbReference>
<dbReference type="EMBL" id="FRBG01000001">
    <property type="protein sequence ID" value="SHK36028.1"/>
    <property type="molecule type" value="Genomic_DNA"/>
</dbReference>
<dbReference type="InterPro" id="IPR020935">
    <property type="entry name" value="PdiEstase_YfcE_CS"/>
</dbReference>
<proteinExistence type="inferred from homology"/>
<evidence type="ECO:0000256" key="2">
    <source>
        <dbReference type="ARBA" id="ARBA00022723"/>
    </source>
</evidence>
<dbReference type="RefSeq" id="WP_066071110.1">
    <property type="nucleotide sequence ID" value="NZ_FRBG01000001.1"/>
</dbReference>
<dbReference type="SUPFAM" id="SSF56300">
    <property type="entry name" value="Metallo-dependent phosphatases"/>
    <property type="match status" value="1"/>
</dbReference>
<dbReference type="PANTHER" id="PTHR11124">
    <property type="entry name" value="VACUOLAR SORTING PROTEIN VPS29"/>
    <property type="match status" value="1"/>
</dbReference>
<dbReference type="PATRIC" id="fig|1121328.3.peg.1450"/>
<evidence type="ECO:0000313" key="9">
    <source>
        <dbReference type="Proteomes" id="UP000323392"/>
    </source>
</evidence>
<reference evidence="6 8" key="1">
    <citation type="submission" date="2016-02" db="EMBL/GenBank/DDBJ databases">
        <title>Draft genome sequence for Clostridium paradoxum JW-YL-7.</title>
        <authorList>
            <person name="Utturkar S.M."/>
            <person name="Lancaster A."/>
            <person name="Poole F.L."/>
            <person name="Adams M.W."/>
            <person name="Brown S.D."/>
        </authorList>
    </citation>
    <scope>NUCLEOTIDE SEQUENCE [LARGE SCALE GENOMIC DNA]</scope>
    <source>
        <strain evidence="6 8">JW-YL-7</strain>
    </source>
</reference>
<dbReference type="EMBL" id="LSFY01000001">
    <property type="protein sequence ID" value="KXZ40366.1"/>
    <property type="molecule type" value="Genomic_DNA"/>
</dbReference>
<keyword evidence="9" id="KW-1185">Reference proteome</keyword>
<dbReference type="Gene3D" id="3.60.21.10">
    <property type="match status" value="1"/>
</dbReference>
<dbReference type="InterPro" id="IPR024654">
    <property type="entry name" value="Calcineurin-like_PHP_lpxH"/>
</dbReference>
<reference evidence="7 9" key="2">
    <citation type="submission" date="2016-11" db="EMBL/GenBank/DDBJ databases">
        <authorList>
            <person name="Varghese N."/>
            <person name="Submissions S."/>
        </authorList>
    </citation>
    <scope>NUCLEOTIDE SEQUENCE [LARGE SCALE GENOMIC DNA]</scope>
    <source>
        <strain evidence="7 9">DSM 7308</strain>
    </source>
</reference>